<feature type="domain" description="Ice-binding protein C-terminal" evidence="2">
    <location>
        <begin position="172"/>
        <end position="193"/>
    </location>
</feature>
<dbReference type="Pfam" id="PF07589">
    <property type="entry name" value="PEP-CTERM"/>
    <property type="match status" value="1"/>
</dbReference>
<protein>
    <recommendedName>
        <fullName evidence="2">Ice-binding protein C-terminal domain-containing protein</fullName>
    </recommendedName>
</protein>
<dbReference type="RefSeq" id="WP_420245522.1">
    <property type="nucleotide sequence ID" value="NZ_BOPV01000001.1"/>
</dbReference>
<dbReference type="Proteomes" id="UP000681075">
    <property type="component" value="Unassembled WGS sequence"/>
</dbReference>
<organism evidence="3 4">
    <name type="scientific">Roseiterribacter gracilis</name>
    <dbReference type="NCBI Taxonomy" id="2812848"/>
    <lineage>
        <taxon>Bacteria</taxon>
        <taxon>Pseudomonadati</taxon>
        <taxon>Pseudomonadota</taxon>
        <taxon>Alphaproteobacteria</taxon>
        <taxon>Rhodospirillales</taxon>
        <taxon>Roseiterribacteraceae</taxon>
        <taxon>Roseiterribacter</taxon>
    </lineage>
</organism>
<reference evidence="3" key="1">
    <citation type="submission" date="2021-02" db="EMBL/GenBank/DDBJ databases">
        <title>Genome sequence of Rhodospirillales sp. strain TMPK1 isolated from soil.</title>
        <authorList>
            <person name="Nakai R."/>
            <person name="Kusada H."/>
            <person name="Tamaki H."/>
        </authorList>
    </citation>
    <scope>NUCLEOTIDE SEQUENCE</scope>
    <source>
        <strain evidence="3">TMPK1</strain>
    </source>
</reference>
<dbReference type="InterPro" id="IPR013424">
    <property type="entry name" value="Ice-binding_C"/>
</dbReference>
<evidence type="ECO:0000259" key="2">
    <source>
        <dbReference type="Pfam" id="PF07589"/>
    </source>
</evidence>
<evidence type="ECO:0000313" key="3">
    <source>
        <dbReference type="EMBL" id="GIL41851.1"/>
    </source>
</evidence>
<keyword evidence="1" id="KW-0732">Signal</keyword>
<dbReference type="EMBL" id="BOPV01000001">
    <property type="protein sequence ID" value="GIL41851.1"/>
    <property type="molecule type" value="Genomic_DNA"/>
</dbReference>
<accession>A0A8S8XIF6</accession>
<evidence type="ECO:0000256" key="1">
    <source>
        <dbReference type="SAM" id="SignalP"/>
    </source>
</evidence>
<dbReference type="AlphaFoldDB" id="A0A8S8XIF6"/>
<sequence length="197" mass="19921">MITNKLKGAFVAVAALIAGAIATPAAAVPLSGSLGIFGGVTSGQDLSTISTIHFNNPFMVAGNASGDFTALGGTFGMIKNLPIVSFAPVQDFLTFMSSTLNFDLLALSSVTRTTDAEGKAIEVRGTGRFQMAGFDDTAGVFILTLQDDAGHGLNLSFSASSETGEGGGGPNVPEPASVALLGMALLGLGAARRKLQH</sequence>
<gene>
    <name evidence="3" type="ORF">TMPK1_40880</name>
</gene>
<proteinExistence type="predicted"/>
<name>A0A8S8XIF6_9PROT</name>
<comment type="caution">
    <text evidence="3">The sequence shown here is derived from an EMBL/GenBank/DDBJ whole genome shotgun (WGS) entry which is preliminary data.</text>
</comment>
<feature type="chain" id="PRO_5035755873" description="Ice-binding protein C-terminal domain-containing protein" evidence="1">
    <location>
        <begin position="28"/>
        <end position="197"/>
    </location>
</feature>
<evidence type="ECO:0000313" key="4">
    <source>
        <dbReference type="Proteomes" id="UP000681075"/>
    </source>
</evidence>
<dbReference type="NCBIfam" id="TIGR02595">
    <property type="entry name" value="PEP_CTERM"/>
    <property type="match status" value="1"/>
</dbReference>
<keyword evidence="4" id="KW-1185">Reference proteome</keyword>
<feature type="signal peptide" evidence="1">
    <location>
        <begin position="1"/>
        <end position="27"/>
    </location>
</feature>